<gene>
    <name evidence="1" type="ORF">BD311DRAFT_488892</name>
</gene>
<dbReference type="EMBL" id="ML143456">
    <property type="protein sequence ID" value="TBU25723.1"/>
    <property type="molecule type" value="Genomic_DNA"/>
</dbReference>
<dbReference type="Proteomes" id="UP000292957">
    <property type="component" value="Unassembled WGS sequence"/>
</dbReference>
<organism evidence="1">
    <name type="scientific">Dichomitus squalens</name>
    <dbReference type="NCBI Taxonomy" id="114155"/>
    <lineage>
        <taxon>Eukaryota</taxon>
        <taxon>Fungi</taxon>
        <taxon>Dikarya</taxon>
        <taxon>Basidiomycota</taxon>
        <taxon>Agaricomycotina</taxon>
        <taxon>Agaricomycetes</taxon>
        <taxon>Polyporales</taxon>
        <taxon>Polyporaceae</taxon>
        <taxon>Dichomitus</taxon>
    </lineage>
</organism>
<protein>
    <submittedName>
        <fullName evidence="1">Uncharacterized protein</fullName>
    </submittedName>
</protein>
<dbReference type="AlphaFoldDB" id="A0A4V2JZN6"/>
<reference evidence="1" key="1">
    <citation type="submission" date="2019-01" db="EMBL/GenBank/DDBJ databases">
        <title>Draft genome sequences of three monokaryotic isolates of the white-rot basidiomycete fungus Dichomitus squalens.</title>
        <authorList>
            <consortium name="DOE Joint Genome Institute"/>
            <person name="Lopez S.C."/>
            <person name="Andreopoulos B."/>
            <person name="Pangilinan J."/>
            <person name="Lipzen A."/>
            <person name="Riley R."/>
            <person name="Ahrendt S."/>
            <person name="Ng V."/>
            <person name="Barry K."/>
            <person name="Daum C."/>
            <person name="Grigoriev I.V."/>
            <person name="Hilden K.S."/>
            <person name="Makela M.R."/>
            <person name="de Vries R.P."/>
        </authorList>
    </citation>
    <scope>NUCLEOTIDE SEQUENCE [LARGE SCALE GENOMIC DNA]</scope>
    <source>
        <strain evidence="1">OM18370.1</strain>
    </source>
</reference>
<sequence>MPLTATKSSVADKLSSAQPSAIDLVVNTASTSSPGMSTIKCHHTPYGRPRPQGLLSLQMNAGPSFVQVTYPERPRSLQASAA</sequence>
<proteinExistence type="predicted"/>
<accession>A0A4V2JZN6</accession>
<name>A0A4V2JZN6_9APHY</name>
<evidence type="ECO:0000313" key="1">
    <source>
        <dbReference type="EMBL" id="TBU25723.1"/>
    </source>
</evidence>